<dbReference type="GO" id="GO:0008017">
    <property type="term" value="F:microtubule binding"/>
    <property type="evidence" value="ECO:0000318"/>
    <property type="project" value="GO_Central"/>
</dbReference>
<dbReference type="CTD" id="6757106"/>
<dbReference type="HOGENOM" id="CLU_385125_0_0_1"/>
<name>B3S6E5_TRIAD</name>
<dbReference type="eggNOG" id="ENOG502QVBX">
    <property type="taxonomic scope" value="Eukaryota"/>
</dbReference>
<gene>
    <name evidence="2" type="ORF">TRIADDRAFT_59777</name>
</gene>
<feature type="region of interest" description="Disordered" evidence="1">
    <location>
        <begin position="634"/>
        <end position="718"/>
    </location>
</feature>
<feature type="compositionally biased region" description="Acidic residues" evidence="1">
    <location>
        <begin position="688"/>
        <end position="718"/>
    </location>
</feature>
<evidence type="ECO:0008006" key="4">
    <source>
        <dbReference type="Google" id="ProtNLM"/>
    </source>
</evidence>
<dbReference type="GO" id="GO:0097431">
    <property type="term" value="C:mitotic spindle pole"/>
    <property type="evidence" value="ECO:0000318"/>
    <property type="project" value="GO_Central"/>
</dbReference>
<dbReference type="GO" id="GO:0031122">
    <property type="term" value="P:cytoplasmic microtubule organization"/>
    <property type="evidence" value="ECO:0000318"/>
    <property type="project" value="GO_Central"/>
</dbReference>
<feature type="region of interest" description="Disordered" evidence="1">
    <location>
        <begin position="488"/>
        <end position="531"/>
    </location>
</feature>
<feature type="compositionally biased region" description="Low complexity" evidence="1">
    <location>
        <begin position="649"/>
        <end position="668"/>
    </location>
</feature>
<feature type="region of interest" description="Disordered" evidence="1">
    <location>
        <begin position="586"/>
        <end position="613"/>
    </location>
</feature>
<sequence>MEESLFSLEILIDCIENLQVHCALPAISFRFLDFPINTIYQLDPQAVDELKQQYSSDQLNSSFLPRDIEQKVRNYDGSYTINRGKSCLFKMNLKDLREYLSSTPLCLMIIDVWQKVPKLVGSILISLNHCMEKIYAKTSRLDINIPVIIGEKGTFPIHNLMGAKIGMMSLKYKLLSMGQSLLPHVTDNLSTVNQQQQSLLQAEVSKTVNALINGPNDEHDKEQSLPVKSSKKTVETQTEVKKSKLRKENELLLYKEFTQEDRNIPQNISANIFCPVPLYYNSLSDDQGLKVGTCRYQGESSDGSDYVPEILEVDTSPDSIKSQMHKFQNQDKTIPVKGTDSRQVHSRSLSVSSKAQLRSKLNEFPILNALLSEILDLVKEVDVADDEDNSETNSSLIPHSSNETNEITLHHNKDKYTSKKGSTLKFRSTKTQRLRFAKIKEKKRVDKISNDVGDRIVNNNIKDAKVDPKARSELHSNVIEEINTDKMDSSSLNKNYSSSENGVDNNATVSFTENHTGNSGRLQPEKDNSTMEEGDINNIEVLSRNDPGFTSDFQDDGVNSVSSKNWNSLPDMHGLVKTTETVEEPDLKSYHESCSPVEGQSSSDVQCEEPNLRPYSDAKSLAYSYVQDFLKAEENKEPPVARKESLNTSKQVDSKSSSASDSKQQSLLSEHEDSSHGDPSLRNNDGDRSDDEYSQDFEEERSDEEESYPSDFESFDEN</sequence>
<dbReference type="PhylomeDB" id="B3S6E5"/>
<dbReference type="OrthoDB" id="5990466at2759"/>
<dbReference type="GO" id="GO:0030496">
    <property type="term" value="C:midbody"/>
    <property type="evidence" value="ECO:0000318"/>
    <property type="project" value="GO_Central"/>
</dbReference>
<feature type="compositionally biased region" description="Polar residues" evidence="1">
    <location>
        <begin position="502"/>
        <end position="521"/>
    </location>
</feature>
<dbReference type="GO" id="GO:0005813">
    <property type="term" value="C:centrosome"/>
    <property type="evidence" value="ECO:0000318"/>
    <property type="project" value="GO_Central"/>
</dbReference>
<feature type="region of interest" description="Disordered" evidence="1">
    <location>
        <begin position="213"/>
        <end position="241"/>
    </location>
</feature>
<feature type="compositionally biased region" description="Polar residues" evidence="1">
    <location>
        <begin position="391"/>
        <end position="407"/>
    </location>
</feature>
<evidence type="ECO:0000313" key="3">
    <source>
        <dbReference type="Proteomes" id="UP000009022"/>
    </source>
</evidence>
<dbReference type="InterPro" id="IPR039302">
    <property type="entry name" value="MAP10"/>
</dbReference>
<dbReference type="Pfam" id="PF14924">
    <property type="entry name" value="MAP10_N"/>
    <property type="match status" value="1"/>
</dbReference>
<reference evidence="2 3" key="1">
    <citation type="journal article" date="2008" name="Nature">
        <title>The Trichoplax genome and the nature of placozoans.</title>
        <authorList>
            <person name="Srivastava M."/>
            <person name="Begovic E."/>
            <person name="Chapman J."/>
            <person name="Putnam N.H."/>
            <person name="Hellsten U."/>
            <person name="Kawashima T."/>
            <person name="Kuo A."/>
            <person name="Mitros T."/>
            <person name="Salamov A."/>
            <person name="Carpenter M.L."/>
            <person name="Signorovitch A.Y."/>
            <person name="Moreno M.A."/>
            <person name="Kamm K."/>
            <person name="Grimwood J."/>
            <person name="Schmutz J."/>
            <person name="Shapiro H."/>
            <person name="Grigoriev I.V."/>
            <person name="Buss L.W."/>
            <person name="Schierwater B."/>
            <person name="Dellaporta S.L."/>
            <person name="Rokhsar D.S."/>
        </authorList>
    </citation>
    <scope>NUCLEOTIDE SEQUENCE [LARGE SCALE GENOMIC DNA]</scope>
    <source>
        <strain evidence="2 3">Grell-BS-1999</strain>
    </source>
</reference>
<protein>
    <recommendedName>
        <fullName evidence="4">Microtubule-associated protein 10 C-terminal domain-containing protein</fullName>
    </recommendedName>
</protein>
<dbReference type="GO" id="GO:1990023">
    <property type="term" value="C:mitotic spindle midzone"/>
    <property type="evidence" value="ECO:0000318"/>
    <property type="project" value="GO_Central"/>
</dbReference>
<feature type="compositionally biased region" description="Basic and acidic residues" evidence="1">
    <location>
        <begin position="232"/>
        <end position="241"/>
    </location>
</feature>
<dbReference type="GO" id="GO:0005881">
    <property type="term" value="C:cytoplasmic microtubule"/>
    <property type="evidence" value="ECO:0000318"/>
    <property type="project" value="GO_Central"/>
</dbReference>
<dbReference type="Proteomes" id="UP000009022">
    <property type="component" value="Unassembled WGS sequence"/>
</dbReference>
<feature type="compositionally biased region" description="Basic and acidic residues" evidence="1">
    <location>
        <begin position="634"/>
        <end position="645"/>
    </location>
</feature>
<organism evidence="2 3">
    <name type="scientific">Trichoplax adhaerens</name>
    <name type="common">Trichoplax reptans</name>
    <dbReference type="NCBI Taxonomy" id="10228"/>
    <lineage>
        <taxon>Eukaryota</taxon>
        <taxon>Metazoa</taxon>
        <taxon>Placozoa</taxon>
        <taxon>Uniplacotomia</taxon>
        <taxon>Trichoplacea</taxon>
        <taxon>Trichoplacidae</taxon>
        <taxon>Trichoplax</taxon>
    </lineage>
</organism>
<proteinExistence type="predicted"/>
<dbReference type="GO" id="GO:0051256">
    <property type="term" value="P:mitotic spindle midzone assembly"/>
    <property type="evidence" value="ECO:0000318"/>
    <property type="project" value="GO_Central"/>
</dbReference>
<dbReference type="PANTHER" id="PTHR21831:SF2">
    <property type="entry name" value="MICROTUBULE-ASSOCIATED PROTEIN 10"/>
    <property type="match status" value="1"/>
</dbReference>
<feature type="compositionally biased region" description="Basic and acidic residues" evidence="1">
    <location>
        <begin position="408"/>
        <end position="417"/>
    </location>
</feature>
<dbReference type="InParanoid" id="B3S6E5"/>
<accession>B3S6E5</accession>
<dbReference type="GeneID" id="6757106"/>
<dbReference type="EMBL" id="DS985252">
    <property type="protein sequence ID" value="EDV21607.1"/>
    <property type="molecule type" value="Genomic_DNA"/>
</dbReference>
<feature type="region of interest" description="Disordered" evidence="1">
    <location>
        <begin position="386"/>
        <end position="421"/>
    </location>
</feature>
<feature type="compositionally biased region" description="Low complexity" evidence="1">
    <location>
        <begin position="489"/>
        <end position="501"/>
    </location>
</feature>
<dbReference type="PANTHER" id="PTHR21831">
    <property type="entry name" value="MICROTUBULE-ASSOCIATED PROTEIN 10"/>
    <property type="match status" value="1"/>
</dbReference>
<dbReference type="AlphaFoldDB" id="B3S6E5"/>
<evidence type="ECO:0000256" key="1">
    <source>
        <dbReference type="SAM" id="MobiDB-lite"/>
    </source>
</evidence>
<evidence type="ECO:0000313" key="2">
    <source>
        <dbReference type="EMBL" id="EDV21607.1"/>
    </source>
</evidence>
<dbReference type="RefSeq" id="XP_002115755.1">
    <property type="nucleotide sequence ID" value="XM_002115719.1"/>
</dbReference>
<dbReference type="GO" id="GO:0032467">
    <property type="term" value="P:positive regulation of cytokinesis"/>
    <property type="evidence" value="ECO:0000318"/>
    <property type="project" value="GO_Central"/>
</dbReference>
<keyword evidence="3" id="KW-1185">Reference proteome</keyword>
<dbReference type="KEGG" id="tad:TRIADDRAFT_59777"/>